<evidence type="ECO:0000256" key="4">
    <source>
        <dbReference type="ARBA" id="ARBA00022989"/>
    </source>
</evidence>
<keyword evidence="3" id="KW-0732">Signal</keyword>
<keyword evidence="2 7" id="KW-0812">Transmembrane</keyword>
<organism evidence="8 10">
    <name type="scientific">Toxocara canis</name>
    <name type="common">Canine roundworm</name>
    <dbReference type="NCBI Taxonomy" id="6265"/>
    <lineage>
        <taxon>Eukaryota</taxon>
        <taxon>Metazoa</taxon>
        <taxon>Ecdysozoa</taxon>
        <taxon>Nematoda</taxon>
        <taxon>Chromadorea</taxon>
        <taxon>Rhabditida</taxon>
        <taxon>Spirurina</taxon>
        <taxon>Ascaridomorpha</taxon>
        <taxon>Ascaridoidea</taxon>
        <taxon>Toxocaridae</taxon>
        <taxon>Toxocara</taxon>
    </lineage>
</organism>
<protein>
    <recommendedName>
        <fullName evidence="11">Transmembrane protein</fullName>
    </recommendedName>
</protein>
<evidence type="ECO:0000256" key="6">
    <source>
        <dbReference type="ARBA" id="ARBA00023180"/>
    </source>
</evidence>
<evidence type="ECO:0000256" key="7">
    <source>
        <dbReference type="SAM" id="Phobius"/>
    </source>
</evidence>
<evidence type="ECO:0000313" key="9">
    <source>
        <dbReference type="EMBL" id="VDM46152.1"/>
    </source>
</evidence>
<dbReference type="Pfam" id="PF10222">
    <property type="entry name" value="DUF2152"/>
    <property type="match status" value="1"/>
</dbReference>
<gene>
    <name evidence="8" type="ORF">Tcan_18600</name>
    <name evidence="9" type="ORF">TCNE_LOCUS14831</name>
</gene>
<dbReference type="Proteomes" id="UP000031036">
    <property type="component" value="Unassembled WGS sequence"/>
</dbReference>
<keyword evidence="5 7" id="KW-0472">Membrane</keyword>
<dbReference type="PANTHER" id="PTHR31386:SF2">
    <property type="entry name" value="SIMILAR TO RIKEN CDNA 2510039O18"/>
    <property type="match status" value="1"/>
</dbReference>
<evidence type="ECO:0000256" key="3">
    <source>
        <dbReference type="ARBA" id="ARBA00022729"/>
    </source>
</evidence>
<dbReference type="OrthoDB" id="10017443at2759"/>
<proteinExistence type="predicted"/>
<evidence type="ECO:0000313" key="10">
    <source>
        <dbReference type="Proteomes" id="UP000031036"/>
    </source>
</evidence>
<dbReference type="STRING" id="6265.A0A0B2V3I8"/>
<reference evidence="8 10" key="1">
    <citation type="submission" date="2014-11" db="EMBL/GenBank/DDBJ databases">
        <title>Genetic blueprint of the zoonotic pathogen Toxocara canis.</title>
        <authorList>
            <person name="Zhu X.-Q."/>
            <person name="Korhonen P.K."/>
            <person name="Cai H."/>
            <person name="Young N.D."/>
            <person name="Nejsum P."/>
            <person name="von Samson-Himmelstjerna G."/>
            <person name="Boag P.R."/>
            <person name="Tan P."/>
            <person name="Li Q."/>
            <person name="Min J."/>
            <person name="Yang Y."/>
            <person name="Wang X."/>
            <person name="Fang X."/>
            <person name="Hall R.S."/>
            <person name="Hofmann A."/>
            <person name="Sternberg P.W."/>
            <person name="Jex A.R."/>
            <person name="Gasser R.B."/>
        </authorList>
    </citation>
    <scope>NUCLEOTIDE SEQUENCE [LARGE SCALE GENOMIC DNA]</scope>
    <source>
        <strain evidence="8">PN_DK_2014</strain>
    </source>
</reference>
<accession>A0A0B2V3I8</accession>
<dbReference type="EMBL" id="UYWY01022476">
    <property type="protein sequence ID" value="VDM46152.1"/>
    <property type="molecule type" value="Genomic_DNA"/>
</dbReference>
<evidence type="ECO:0000313" key="8">
    <source>
        <dbReference type="EMBL" id="KHN77996.1"/>
    </source>
</evidence>
<dbReference type="PANTHER" id="PTHR31386">
    <property type="entry name" value="UNCHARACTERIZED PROTEIN KIAA2013"/>
    <property type="match status" value="1"/>
</dbReference>
<feature type="transmembrane region" description="Helical" evidence="7">
    <location>
        <begin position="554"/>
        <end position="576"/>
    </location>
</feature>
<evidence type="ECO:0000256" key="1">
    <source>
        <dbReference type="ARBA" id="ARBA00004479"/>
    </source>
</evidence>
<evidence type="ECO:0000256" key="2">
    <source>
        <dbReference type="ARBA" id="ARBA00022692"/>
    </source>
</evidence>
<keyword evidence="10" id="KW-1185">Reference proteome</keyword>
<sequence length="599" mass="67411">MFSSLRRAHCQRWDEVADLRKRIRQVSIPRRVALLALCFLFFFYILISFLQSSTTPPLAHLCIEDRLKAWKTLEQDAHVSTSDAQIIFVGNGLFGVGGDGELRIRGETSRVLSVLTSFFPLITTRLSRYSSEASASVTDFRNGLLKKIQCFSLGGECACITTTVYAHRTRPHVLVQDVQTTNPTNEEVNVQFSKKEPKKWNTGEKVGETHSWWRVVEADGTNVLAAAVCSVVPDSVRVERKREENTRFTCLFDYETLSKEDNQDEKQQRISHAIVKGFADTLSVGAASLDEEHTTAWRRLEAVSFGISKSLAPDALNADSINATRYALLSNTRDPLLELASTEEQKKEASSLSQKRNMCYTGHSTLLVPSRLWKASSTVRELIDTVDVWLLTLEKRGCANLLKAGALGVAEAFALSLFACKFSGEHLEVDMDPGDLHREIAVDNLSFSADTKVSLAVRLDAENRPFFSLSSSSQMFVCDAACLNAPLALERTKLHVPVKVTRPATPILYLSKSRRHLEQLRGTIHVIEVLEAPAHEQELIALHKHGHRLGGLPVVFWVMLALLVLAFHLFLFKLLYSEWKKTDSTPYNYYLRQRYMRIH</sequence>
<keyword evidence="4 7" id="KW-1133">Transmembrane helix</keyword>
<dbReference type="AlphaFoldDB" id="A0A0B2V3I8"/>
<evidence type="ECO:0008006" key="11">
    <source>
        <dbReference type="Google" id="ProtNLM"/>
    </source>
</evidence>
<dbReference type="InterPro" id="IPR018795">
    <property type="entry name" value="K2013-like"/>
</dbReference>
<evidence type="ECO:0000256" key="5">
    <source>
        <dbReference type="ARBA" id="ARBA00023136"/>
    </source>
</evidence>
<keyword evidence="6" id="KW-0325">Glycoprotein</keyword>
<feature type="transmembrane region" description="Helical" evidence="7">
    <location>
        <begin position="32"/>
        <end position="50"/>
    </location>
</feature>
<dbReference type="EMBL" id="JPKZ01002206">
    <property type="protein sequence ID" value="KHN77996.1"/>
    <property type="molecule type" value="Genomic_DNA"/>
</dbReference>
<name>A0A0B2V3I8_TOXCA</name>
<comment type="subcellular location">
    <subcellularLocation>
        <location evidence="1">Membrane</location>
        <topology evidence="1">Single-pass type I membrane protein</topology>
    </subcellularLocation>
</comment>
<dbReference type="GO" id="GO:0016020">
    <property type="term" value="C:membrane"/>
    <property type="evidence" value="ECO:0007669"/>
    <property type="project" value="UniProtKB-SubCell"/>
</dbReference>
<dbReference type="OMA" id="HLECNMH"/>
<reference evidence="9" key="2">
    <citation type="submission" date="2018-11" db="EMBL/GenBank/DDBJ databases">
        <authorList>
            <consortium name="Pathogen Informatics"/>
        </authorList>
    </citation>
    <scope>NUCLEOTIDE SEQUENCE [LARGE SCALE GENOMIC DNA]</scope>
</reference>